<comment type="similarity">
    <text evidence="1">Belongs to the UPF0065 (bug) family.</text>
</comment>
<dbReference type="RefSeq" id="WP_290315016.1">
    <property type="nucleotide sequence ID" value="NZ_JAUFPN010000020.1"/>
</dbReference>
<organism evidence="3 4">
    <name type="scientific">Paeniroseomonas aquatica</name>
    <dbReference type="NCBI Taxonomy" id="373043"/>
    <lineage>
        <taxon>Bacteria</taxon>
        <taxon>Pseudomonadati</taxon>
        <taxon>Pseudomonadota</taxon>
        <taxon>Alphaproteobacteria</taxon>
        <taxon>Acetobacterales</taxon>
        <taxon>Acetobacteraceae</taxon>
        <taxon>Paeniroseomonas</taxon>
    </lineage>
</organism>
<evidence type="ECO:0000313" key="4">
    <source>
        <dbReference type="Proteomes" id="UP001529369"/>
    </source>
</evidence>
<name>A0ABT8A0P8_9PROT</name>
<sequence length="325" mass="33557">MVTRRGMLTAAGLLAMPRLARAAFPDRPVRLVVPFGAGGNLDTLARLVAPGMSERLGGQPVVIENRPGAGGNLGAELVATAAPDGYSVLVGSNGGLVTNPMLMARMPYDAARAFAPIGLGFRTPNVLVVGPKLPVASLAEFIAYAKARPGRVTCASAGTGTTNHLLIELLNAATGMGMVHVPYRASGASLADLLSGALTASMDQITTALPQHRDGALRILGIGLGQRAPLLPEVPTFAEVGLQDGGLVSFIGLLVPAATPEEPRRRLQQAFAGALADPALQARVEAIGNLLATPAERTPEGFAALIERERLLSRRAIDLAGLKPE</sequence>
<feature type="chain" id="PRO_5047453147" evidence="2">
    <location>
        <begin position="23"/>
        <end position="325"/>
    </location>
</feature>
<dbReference type="PANTHER" id="PTHR42928:SF5">
    <property type="entry name" value="BLR1237 PROTEIN"/>
    <property type="match status" value="1"/>
</dbReference>
<dbReference type="InterPro" id="IPR042100">
    <property type="entry name" value="Bug_dom1"/>
</dbReference>
<dbReference type="Gene3D" id="3.40.190.150">
    <property type="entry name" value="Bordetella uptake gene, domain 1"/>
    <property type="match status" value="1"/>
</dbReference>
<dbReference type="SUPFAM" id="SSF53850">
    <property type="entry name" value="Periplasmic binding protein-like II"/>
    <property type="match status" value="1"/>
</dbReference>
<accession>A0ABT8A0P8</accession>
<evidence type="ECO:0000313" key="3">
    <source>
        <dbReference type="EMBL" id="MDN3563277.1"/>
    </source>
</evidence>
<reference evidence="4" key="1">
    <citation type="journal article" date="2019" name="Int. J. Syst. Evol. Microbiol.">
        <title>The Global Catalogue of Microorganisms (GCM) 10K type strain sequencing project: providing services to taxonomists for standard genome sequencing and annotation.</title>
        <authorList>
            <consortium name="The Broad Institute Genomics Platform"/>
            <consortium name="The Broad Institute Genome Sequencing Center for Infectious Disease"/>
            <person name="Wu L."/>
            <person name="Ma J."/>
        </authorList>
    </citation>
    <scope>NUCLEOTIDE SEQUENCE [LARGE SCALE GENOMIC DNA]</scope>
    <source>
        <strain evidence="4">CECT 7131</strain>
    </source>
</reference>
<dbReference type="CDD" id="cd07012">
    <property type="entry name" value="PBP2_Bug_TTT"/>
    <property type="match status" value="1"/>
</dbReference>
<dbReference type="Gene3D" id="3.40.190.10">
    <property type="entry name" value="Periplasmic binding protein-like II"/>
    <property type="match status" value="1"/>
</dbReference>
<dbReference type="Pfam" id="PF03401">
    <property type="entry name" value="TctC"/>
    <property type="match status" value="1"/>
</dbReference>
<keyword evidence="2" id="KW-0732">Signal</keyword>
<dbReference type="PIRSF" id="PIRSF017082">
    <property type="entry name" value="YflP"/>
    <property type="match status" value="1"/>
</dbReference>
<dbReference type="EMBL" id="JAUFPN010000020">
    <property type="protein sequence ID" value="MDN3563277.1"/>
    <property type="molecule type" value="Genomic_DNA"/>
</dbReference>
<gene>
    <name evidence="3" type="ORF">QWZ14_02650</name>
</gene>
<evidence type="ECO:0000256" key="2">
    <source>
        <dbReference type="SAM" id="SignalP"/>
    </source>
</evidence>
<feature type="signal peptide" evidence="2">
    <location>
        <begin position="1"/>
        <end position="22"/>
    </location>
</feature>
<protein>
    <submittedName>
        <fullName evidence="3">Tripartite tricarboxylate transporter substrate binding protein</fullName>
    </submittedName>
</protein>
<evidence type="ECO:0000256" key="1">
    <source>
        <dbReference type="ARBA" id="ARBA00006987"/>
    </source>
</evidence>
<proteinExistence type="inferred from homology"/>
<comment type="caution">
    <text evidence="3">The sequence shown here is derived from an EMBL/GenBank/DDBJ whole genome shotgun (WGS) entry which is preliminary data.</text>
</comment>
<keyword evidence="4" id="KW-1185">Reference proteome</keyword>
<dbReference type="InterPro" id="IPR005064">
    <property type="entry name" value="BUG"/>
</dbReference>
<dbReference type="PANTHER" id="PTHR42928">
    <property type="entry name" value="TRICARBOXYLATE-BINDING PROTEIN"/>
    <property type="match status" value="1"/>
</dbReference>
<dbReference type="Proteomes" id="UP001529369">
    <property type="component" value="Unassembled WGS sequence"/>
</dbReference>